<feature type="domain" description="Cell envelope-related transcriptional attenuator" evidence="3">
    <location>
        <begin position="137"/>
        <end position="320"/>
    </location>
</feature>
<evidence type="ECO:0000256" key="1">
    <source>
        <dbReference type="ARBA" id="ARBA00006068"/>
    </source>
</evidence>
<organism evidence="4 5">
    <name type="scientific">Catenuloplanes niger</name>
    <dbReference type="NCBI Taxonomy" id="587534"/>
    <lineage>
        <taxon>Bacteria</taxon>
        <taxon>Bacillati</taxon>
        <taxon>Actinomycetota</taxon>
        <taxon>Actinomycetes</taxon>
        <taxon>Micromonosporales</taxon>
        <taxon>Micromonosporaceae</taxon>
        <taxon>Catenuloplanes</taxon>
    </lineage>
</organism>
<dbReference type="InterPro" id="IPR050922">
    <property type="entry name" value="LytR/CpsA/Psr_CW_biosynth"/>
</dbReference>
<feature type="transmembrane region" description="Helical" evidence="2">
    <location>
        <begin position="60"/>
        <end position="87"/>
    </location>
</feature>
<evidence type="ECO:0000313" key="4">
    <source>
        <dbReference type="EMBL" id="MDR7323476.1"/>
    </source>
</evidence>
<proteinExistence type="inferred from homology"/>
<evidence type="ECO:0000256" key="2">
    <source>
        <dbReference type="SAM" id="Phobius"/>
    </source>
</evidence>
<sequence>MHVRYRADSPAAAPRWNAPTQVQTIIRPVVVPERAVVVASEPAPAGGHRRRARRRRRSPLWARLAVAFGVVLLVLSGGALAGAQVLIGRATQNIAQDNLLGDGSKSTAEGGASLDGAIDMLLLGVDVRESWEENNTRADTIVILHIPATHDRAFLISVPRDTLAEIPPYEKSGFGGATAKINDAFYYGAQNGGDWAGGAQLMAETLKNATGIGFDGAAIIDFGGFKNVIDELGGVRMCVAERVVSHHMVMVDGEQMYKADARRAGKRRAAEPVVYGKGCQQMNGTQALDFSRQRYGLSDGDYGRQRHQQQMIKAIVRKAASSGITANPLRVDQLIRAAGTAFTLDTGGIPVADFIFALKGVAVGDLMTLNTNGGRFNPVTVGGTEYEQLSELSERMFEAVREDRLTEFVIENPEVISRS</sequence>
<name>A0AAE3ZQ38_9ACTN</name>
<dbReference type="Proteomes" id="UP001183629">
    <property type="component" value="Unassembled WGS sequence"/>
</dbReference>
<dbReference type="PANTHER" id="PTHR33392:SF6">
    <property type="entry name" value="POLYISOPRENYL-TEICHOIC ACID--PEPTIDOGLYCAN TEICHOIC ACID TRANSFERASE TAGU"/>
    <property type="match status" value="1"/>
</dbReference>
<dbReference type="RefSeq" id="WP_310415427.1">
    <property type="nucleotide sequence ID" value="NZ_JAVDYC010000001.1"/>
</dbReference>
<gene>
    <name evidence="4" type="ORF">J2S44_003726</name>
</gene>
<dbReference type="EMBL" id="JAVDYC010000001">
    <property type="protein sequence ID" value="MDR7323476.1"/>
    <property type="molecule type" value="Genomic_DNA"/>
</dbReference>
<dbReference type="PANTHER" id="PTHR33392">
    <property type="entry name" value="POLYISOPRENYL-TEICHOIC ACID--PEPTIDOGLYCAN TEICHOIC ACID TRANSFERASE TAGU"/>
    <property type="match status" value="1"/>
</dbReference>
<dbReference type="AlphaFoldDB" id="A0AAE3ZQ38"/>
<reference evidence="4 5" key="1">
    <citation type="submission" date="2023-07" db="EMBL/GenBank/DDBJ databases">
        <title>Sequencing the genomes of 1000 actinobacteria strains.</title>
        <authorList>
            <person name="Klenk H.-P."/>
        </authorList>
    </citation>
    <scope>NUCLEOTIDE SEQUENCE [LARGE SCALE GENOMIC DNA]</scope>
    <source>
        <strain evidence="4 5">DSM 44711</strain>
    </source>
</reference>
<keyword evidence="2" id="KW-0812">Transmembrane</keyword>
<dbReference type="Pfam" id="PF03816">
    <property type="entry name" value="LytR_cpsA_psr"/>
    <property type="match status" value="1"/>
</dbReference>
<keyword evidence="2" id="KW-0472">Membrane</keyword>
<dbReference type="NCBIfam" id="TIGR00350">
    <property type="entry name" value="lytR_cpsA_psr"/>
    <property type="match status" value="1"/>
</dbReference>
<comment type="similarity">
    <text evidence="1">Belongs to the LytR/CpsA/Psr (LCP) family.</text>
</comment>
<keyword evidence="2" id="KW-1133">Transmembrane helix</keyword>
<keyword evidence="5" id="KW-1185">Reference proteome</keyword>
<evidence type="ECO:0000259" key="3">
    <source>
        <dbReference type="Pfam" id="PF03816"/>
    </source>
</evidence>
<dbReference type="InterPro" id="IPR004474">
    <property type="entry name" value="LytR_CpsA_psr"/>
</dbReference>
<comment type="caution">
    <text evidence="4">The sequence shown here is derived from an EMBL/GenBank/DDBJ whole genome shotgun (WGS) entry which is preliminary data.</text>
</comment>
<accession>A0AAE3ZQ38</accession>
<evidence type="ECO:0000313" key="5">
    <source>
        <dbReference type="Proteomes" id="UP001183629"/>
    </source>
</evidence>
<protein>
    <submittedName>
        <fullName evidence="4">LCP family protein required for cell wall assembly</fullName>
    </submittedName>
</protein>
<dbReference type="Gene3D" id="3.40.630.190">
    <property type="entry name" value="LCP protein"/>
    <property type="match status" value="1"/>
</dbReference>